<dbReference type="FunFam" id="3.40.50.720:FF:000084">
    <property type="entry name" value="Short-chain dehydrogenase reductase"/>
    <property type="match status" value="1"/>
</dbReference>
<accession>A0A7S8ECG4</accession>
<dbReference type="PRINTS" id="PR00081">
    <property type="entry name" value="GDHRDH"/>
</dbReference>
<dbReference type="InterPro" id="IPR002347">
    <property type="entry name" value="SDR_fam"/>
</dbReference>
<organism evidence="3 4">
    <name type="scientific">Phototrophicus methaneseepsis</name>
    <dbReference type="NCBI Taxonomy" id="2710758"/>
    <lineage>
        <taxon>Bacteria</taxon>
        <taxon>Bacillati</taxon>
        <taxon>Chloroflexota</taxon>
        <taxon>Candidatus Thermofontia</taxon>
        <taxon>Phototrophicales</taxon>
        <taxon>Phototrophicaceae</taxon>
        <taxon>Phototrophicus</taxon>
    </lineage>
</organism>
<keyword evidence="4" id="KW-1185">Reference proteome</keyword>
<evidence type="ECO:0000313" key="4">
    <source>
        <dbReference type="Proteomes" id="UP000594468"/>
    </source>
</evidence>
<reference evidence="3 4" key="1">
    <citation type="submission" date="2020-02" db="EMBL/GenBank/DDBJ databases">
        <authorList>
            <person name="Zheng R.K."/>
            <person name="Sun C.M."/>
        </authorList>
    </citation>
    <scope>NUCLEOTIDE SEQUENCE [LARGE SCALE GENOMIC DNA]</scope>
    <source>
        <strain evidence="4">rifampicinis</strain>
    </source>
</reference>
<sequence length="255" mass="27472">MLIDLTDQVALVTGSAHRVGRAIALELAKCGVNIQVHYNNSNANEVRDTLHEIKSEGVDAFAVQADISQPDGVEKVMEAVKENFGKLNILVNSASLFPTMDLLEVSLESWNETMNVNLRAPFLFTQAAAHYMAENEPSGGNIVNICDQGAFAPWPKHPQHGISKAGLWMLTQVSAVSLGPDIRVNAVAPGPVVKSSDMTDEQWTQMGNDLPLKRTGSPADVGRAVVYLCQNSFLTGILLPVNGGEHLVVPHGKNK</sequence>
<dbReference type="PANTHER" id="PTHR43639:SF1">
    <property type="entry name" value="SHORT-CHAIN DEHYDROGENASE_REDUCTASE FAMILY PROTEIN"/>
    <property type="match status" value="1"/>
</dbReference>
<gene>
    <name evidence="3" type="ORF">G4Y79_08425</name>
</gene>
<dbReference type="Gene3D" id="3.40.50.720">
    <property type="entry name" value="NAD(P)-binding Rossmann-like Domain"/>
    <property type="match status" value="1"/>
</dbReference>
<dbReference type="SUPFAM" id="SSF51735">
    <property type="entry name" value="NAD(P)-binding Rossmann-fold domains"/>
    <property type="match status" value="1"/>
</dbReference>
<dbReference type="KEGG" id="pmet:G4Y79_08425"/>
<dbReference type="Proteomes" id="UP000594468">
    <property type="component" value="Chromosome"/>
</dbReference>
<dbReference type="Pfam" id="PF13561">
    <property type="entry name" value="adh_short_C2"/>
    <property type="match status" value="1"/>
</dbReference>
<name>A0A7S8ECG4_9CHLR</name>
<dbReference type="GO" id="GO:0016491">
    <property type="term" value="F:oxidoreductase activity"/>
    <property type="evidence" value="ECO:0007669"/>
    <property type="project" value="UniProtKB-KW"/>
</dbReference>
<evidence type="ECO:0000313" key="3">
    <source>
        <dbReference type="EMBL" id="QPC84386.1"/>
    </source>
</evidence>
<dbReference type="AlphaFoldDB" id="A0A7S8ECG4"/>
<dbReference type="RefSeq" id="WP_195172449.1">
    <property type="nucleotide sequence ID" value="NZ_CP062983.1"/>
</dbReference>
<evidence type="ECO:0000256" key="1">
    <source>
        <dbReference type="ARBA" id="ARBA00006484"/>
    </source>
</evidence>
<dbReference type="PANTHER" id="PTHR43639">
    <property type="entry name" value="OXIDOREDUCTASE, SHORT-CHAIN DEHYDROGENASE/REDUCTASE FAMILY (AFU_ORTHOLOGUE AFUA_5G02870)"/>
    <property type="match status" value="1"/>
</dbReference>
<proteinExistence type="inferred from homology"/>
<comment type="similarity">
    <text evidence="1">Belongs to the short-chain dehydrogenases/reductases (SDR) family.</text>
</comment>
<protein>
    <submittedName>
        <fullName evidence="3">SDR family oxidoreductase</fullName>
    </submittedName>
</protein>
<dbReference type="InterPro" id="IPR036291">
    <property type="entry name" value="NAD(P)-bd_dom_sf"/>
</dbReference>
<dbReference type="EMBL" id="CP062983">
    <property type="protein sequence ID" value="QPC84386.1"/>
    <property type="molecule type" value="Genomic_DNA"/>
</dbReference>
<evidence type="ECO:0000256" key="2">
    <source>
        <dbReference type="ARBA" id="ARBA00023002"/>
    </source>
</evidence>
<keyword evidence="2" id="KW-0560">Oxidoreductase</keyword>